<keyword evidence="4" id="KW-1185">Reference proteome</keyword>
<dbReference type="OrthoDB" id="2392981at2759"/>
<feature type="domain" description="MD-2-related lipid-recognition" evidence="2">
    <location>
        <begin position="29"/>
        <end position="86"/>
    </location>
</feature>
<accession>A0A9N9IJU7</accession>
<feature type="chain" id="PRO_5040270200" evidence="1">
    <location>
        <begin position="20"/>
        <end position="146"/>
    </location>
</feature>
<dbReference type="AlphaFoldDB" id="A0A9N9IJU7"/>
<organism evidence="3 4">
    <name type="scientific">Dentiscutata erythropus</name>
    <dbReference type="NCBI Taxonomy" id="1348616"/>
    <lineage>
        <taxon>Eukaryota</taxon>
        <taxon>Fungi</taxon>
        <taxon>Fungi incertae sedis</taxon>
        <taxon>Mucoromycota</taxon>
        <taxon>Glomeromycotina</taxon>
        <taxon>Glomeromycetes</taxon>
        <taxon>Diversisporales</taxon>
        <taxon>Gigasporaceae</taxon>
        <taxon>Dentiscutata</taxon>
    </lineage>
</organism>
<protein>
    <submittedName>
        <fullName evidence="3">23790_t:CDS:1</fullName>
    </submittedName>
</protein>
<keyword evidence="1" id="KW-0732">Signal</keyword>
<dbReference type="EMBL" id="CAJVPY010013151">
    <property type="protein sequence ID" value="CAG8738840.1"/>
    <property type="molecule type" value="Genomic_DNA"/>
</dbReference>
<name>A0A9N9IJU7_9GLOM</name>
<sequence length="146" mass="15604">MKNFIFVFSLFAIFLTVNAVPFKLNKRATSFNACPPQSGVTFDPLTVTISPDPPVEGQSIKFDVNGTLTTHDITAEKTVLAAVFASLDKTPISNSSQPFDKSFPHGTPFSKTLSDVSPADLPNPYAIVVIVGDPTGDPENPVTVYG</sequence>
<comment type="caution">
    <text evidence="3">The sequence shown here is derived from an EMBL/GenBank/DDBJ whole genome shotgun (WGS) entry which is preliminary data.</text>
</comment>
<dbReference type="Pfam" id="PF02221">
    <property type="entry name" value="E1_DerP2_DerF2"/>
    <property type="match status" value="1"/>
</dbReference>
<feature type="non-terminal residue" evidence="3">
    <location>
        <position position="146"/>
    </location>
</feature>
<dbReference type="Proteomes" id="UP000789405">
    <property type="component" value="Unassembled WGS sequence"/>
</dbReference>
<feature type="signal peptide" evidence="1">
    <location>
        <begin position="1"/>
        <end position="19"/>
    </location>
</feature>
<dbReference type="InterPro" id="IPR003172">
    <property type="entry name" value="ML_dom"/>
</dbReference>
<evidence type="ECO:0000313" key="4">
    <source>
        <dbReference type="Proteomes" id="UP000789405"/>
    </source>
</evidence>
<proteinExistence type="predicted"/>
<evidence type="ECO:0000313" key="3">
    <source>
        <dbReference type="EMBL" id="CAG8738840.1"/>
    </source>
</evidence>
<evidence type="ECO:0000259" key="2">
    <source>
        <dbReference type="Pfam" id="PF02221"/>
    </source>
</evidence>
<reference evidence="3" key="1">
    <citation type="submission" date="2021-06" db="EMBL/GenBank/DDBJ databases">
        <authorList>
            <person name="Kallberg Y."/>
            <person name="Tangrot J."/>
            <person name="Rosling A."/>
        </authorList>
    </citation>
    <scope>NUCLEOTIDE SEQUENCE</scope>
    <source>
        <strain evidence="3">MA453B</strain>
    </source>
</reference>
<evidence type="ECO:0000256" key="1">
    <source>
        <dbReference type="SAM" id="SignalP"/>
    </source>
</evidence>
<gene>
    <name evidence="3" type="ORF">DERYTH_LOCUS15820</name>
</gene>